<evidence type="ECO:0000313" key="2">
    <source>
        <dbReference type="Proteomes" id="UP000824140"/>
    </source>
</evidence>
<accession>A0A9D1K4V5</accession>
<comment type="caution">
    <text evidence="1">The sequence shown here is derived from an EMBL/GenBank/DDBJ whole genome shotgun (WGS) entry which is preliminary data.</text>
</comment>
<proteinExistence type="predicted"/>
<keyword evidence="1" id="KW-0547">Nucleotide-binding</keyword>
<protein>
    <submittedName>
        <fullName evidence="1">ATP-binding protein</fullName>
    </submittedName>
</protein>
<dbReference type="PANTHER" id="PTHR37807">
    <property type="entry name" value="OS07G0160300 PROTEIN"/>
    <property type="match status" value="1"/>
</dbReference>
<name>A0A9D1K4V5_9FIRM</name>
<dbReference type="Proteomes" id="UP000824140">
    <property type="component" value="Unassembled WGS sequence"/>
</dbReference>
<dbReference type="GO" id="GO:0005524">
    <property type="term" value="F:ATP binding"/>
    <property type="evidence" value="ECO:0007669"/>
    <property type="project" value="UniProtKB-KW"/>
</dbReference>
<dbReference type="Pfam" id="PF13671">
    <property type="entry name" value="AAA_33"/>
    <property type="match status" value="1"/>
</dbReference>
<evidence type="ECO:0000313" key="1">
    <source>
        <dbReference type="EMBL" id="HIS91814.1"/>
    </source>
</evidence>
<reference evidence="1" key="2">
    <citation type="journal article" date="2021" name="PeerJ">
        <title>Extensive microbial diversity within the chicken gut microbiome revealed by metagenomics and culture.</title>
        <authorList>
            <person name="Gilroy R."/>
            <person name="Ravi A."/>
            <person name="Getino M."/>
            <person name="Pursley I."/>
            <person name="Horton D.L."/>
            <person name="Alikhan N.F."/>
            <person name="Baker D."/>
            <person name="Gharbi K."/>
            <person name="Hall N."/>
            <person name="Watson M."/>
            <person name="Adriaenssens E.M."/>
            <person name="Foster-Nyarko E."/>
            <person name="Jarju S."/>
            <person name="Secka A."/>
            <person name="Antonio M."/>
            <person name="Oren A."/>
            <person name="Chaudhuri R.R."/>
            <person name="La Ragione R."/>
            <person name="Hildebrand F."/>
            <person name="Pallen M.J."/>
        </authorList>
    </citation>
    <scope>NUCLEOTIDE SEQUENCE</scope>
    <source>
        <strain evidence="1">13766</strain>
    </source>
</reference>
<keyword evidence="1" id="KW-0067">ATP-binding</keyword>
<reference evidence="1" key="1">
    <citation type="submission" date="2020-10" db="EMBL/GenBank/DDBJ databases">
        <authorList>
            <person name="Gilroy R."/>
        </authorList>
    </citation>
    <scope>NUCLEOTIDE SEQUENCE</scope>
    <source>
        <strain evidence="1">13766</strain>
    </source>
</reference>
<sequence length="181" mass="19810">MRPVLIIVTGRPGAGKSTLAHRLSQQWHLPLISRDAIKEGYLRTAGKGHALLPESNRAASEAFFAMAALAVERGVSCVAEAAFQHRVWAERLPALAERAHVYLLICRVEADLALERFRARGAGDPSRAWFHGDEAQGASLIAAYEEPHLPLPTYAVDTSCGYTPPLEWLEERILGKAPPQP</sequence>
<dbReference type="PANTHER" id="PTHR37807:SF3">
    <property type="entry name" value="OS07G0160300 PROTEIN"/>
    <property type="match status" value="1"/>
</dbReference>
<organism evidence="1 2">
    <name type="scientific">Candidatus Alectryocaccomicrobium excrementavium</name>
    <dbReference type="NCBI Taxonomy" id="2840668"/>
    <lineage>
        <taxon>Bacteria</taxon>
        <taxon>Bacillati</taxon>
        <taxon>Bacillota</taxon>
        <taxon>Clostridia</taxon>
        <taxon>Candidatus Alectryocaccomicrobium</taxon>
    </lineage>
</organism>
<gene>
    <name evidence="1" type="ORF">IAA84_02225</name>
</gene>
<dbReference type="Gene3D" id="3.40.50.300">
    <property type="entry name" value="P-loop containing nucleotide triphosphate hydrolases"/>
    <property type="match status" value="1"/>
</dbReference>
<dbReference type="SUPFAM" id="SSF52540">
    <property type="entry name" value="P-loop containing nucleoside triphosphate hydrolases"/>
    <property type="match status" value="1"/>
</dbReference>
<dbReference type="EMBL" id="DVJN01000040">
    <property type="protein sequence ID" value="HIS91814.1"/>
    <property type="molecule type" value="Genomic_DNA"/>
</dbReference>
<dbReference type="InterPro" id="IPR027417">
    <property type="entry name" value="P-loop_NTPase"/>
</dbReference>
<dbReference type="AlphaFoldDB" id="A0A9D1K4V5"/>